<comment type="caution">
    <text evidence="2">The sequence shown here is derived from an EMBL/GenBank/DDBJ whole genome shotgun (WGS) entry which is preliminary data.</text>
</comment>
<keyword evidence="3" id="KW-1185">Reference proteome</keyword>
<feature type="compositionally biased region" description="Polar residues" evidence="1">
    <location>
        <begin position="307"/>
        <end position="325"/>
    </location>
</feature>
<organism evidence="2 3">
    <name type="scientific">Datura stramonium</name>
    <name type="common">Jimsonweed</name>
    <name type="synonym">Common thornapple</name>
    <dbReference type="NCBI Taxonomy" id="4076"/>
    <lineage>
        <taxon>Eukaryota</taxon>
        <taxon>Viridiplantae</taxon>
        <taxon>Streptophyta</taxon>
        <taxon>Embryophyta</taxon>
        <taxon>Tracheophyta</taxon>
        <taxon>Spermatophyta</taxon>
        <taxon>Magnoliopsida</taxon>
        <taxon>eudicotyledons</taxon>
        <taxon>Gunneridae</taxon>
        <taxon>Pentapetalae</taxon>
        <taxon>asterids</taxon>
        <taxon>lamiids</taxon>
        <taxon>Solanales</taxon>
        <taxon>Solanaceae</taxon>
        <taxon>Solanoideae</taxon>
        <taxon>Datureae</taxon>
        <taxon>Datura</taxon>
    </lineage>
</organism>
<sequence length="335" mass="36513">MVAISLYKGNLHRASEAPRRWVMPTPKISIKDFRVLLRRRSRALSRLHTPPDAVTAPTTTTTTTTTTNNNNPNPNLKTDSKSKPEDEVPFLVPVKEVNEEDVPAENGKFSEKLVDSSDVVVESKLEVLVNDEKLETPVNPPCVETSNKEDATDKEKRKKEIEDKLQILNMKKHGLVQLLKQILSAEEELKRRSMQGMAVRSSLPLQVDTANDTGSMTRLNTPRMGSDGNPIGEIDGEGGDDASNQNVLSRNLLRMSSTSPSSDSQLRKTPYNVVPLSSRSVGVTVSPSRFAPPGQQGQPSNLPPMSLSGTNFVASSPSPVASGGTSVFRDKFSSP</sequence>
<feature type="compositionally biased region" description="Polar residues" evidence="1">
    <location>
        <begin position="208"/>
        <end position="220"/>
    </location>
</feature>
<reference evidence="2 3" key="1">
    <citation type="journal article" date="2021" name="BMC Genomics">
        <title>Datura genome reveals duplications of psychoactive alkaloid biosynthetic genes and high mutation rate following tissue culture.</title>
        <authorList>
            <person name="Rajewski A."/>
            <person name="Carter-House D."/>
            <person name="Stajich J."/>
            <person name="Litt A."/>
        </authorList>
    </citation>
    <scope>NUCLEOTIDE SEQUENCE [LARGE SCALE GENOMIC DNA]</scope>
    <source>
        <strain evidence="2">AR-01</strain>
    </source>
</reference>
<evidence type="ECO:0000313" key="3">
    <source>
        <dbReference type="Proteomes" id="UP000823775"/>
    </source>
</evidence>
<feature type="region of interest" description="Disordered" evidence="1">
    <location>
        <begin position="47"/>
        <end position="86"/>
    </location>
</feature>
<name>A0ABS8RND2_DATST</name>
<feature type="region of interest" description="Disordered" evidence="1">
    <location>
        <begin position="208"/>
        <end position="335"/>
    </location>
</feature>
<feature type="compositionally biased region" description="Polar residues" evidence="1">
    <location>
        <begin position="242"/>
        <end position="264"/>
    </location>
</feature>
<feature type="region of interest" description="Disordered" evidence="1">
    <location>
        <begin position="136"/>
        <end position="157"/>
    </location>
</feature>
<evidence type="ECO:0000313" key="2">
    <source>
        <dbReference type="EMBL" id="MCD7448200.1"/>
    </source>
</evidence>
<dbReference type="PANTHER" id="PTHR36764:SF1">
    <property type="entry name" value="TRNA (ILE)-LYSIDINE SYNTHASE"/>
    <property type="match status" value="1"/>
</dbReference>
<proteinExistence type="predicted"/>
<dbReference type="Proteomes" id="UP000823775">
    <property type="component" value="Unassembled WGS sequence"/>
</dbReference>
<feature type="compositionally biased region" description="Polar residues" evidence="1">
    <location>
        <begin position="275"/>
        <end position="287"/>
    </location>
</feature>
<feature type="compositionally biased region" description="Basic and acidic residues" evidence="1">
    <location>
        <begin position="146"/>
        <end position="157"/>
    </location>
</feature>
<protein>
    <submittedName>
        <fullName evidence="2">Uncharacterized protein</fullName>
    </submittedName>
</protein>
<dbReference type="PANTHER" id="PTHR36764">
    <property type="entry name" value="TRNA (ILE)-LYSIDINE SYNTHASE"/>
    <property type="match status" value="1"/>
</dbReference>
<accession>A0ABS8RND2</accession>
<gene>
    <name evidence="2" type="ORF">HAX54_039555</name>
</gene>
<feature type="compositionally biased region" description="Low complexity" evidence="1">
    <location>
        <begin position="57"/>
        <end position="75"/>
    </location>
</feature>
<evidence type="ECO:0000256" key="1">
    <source>
        <dbReference type="SAM" id="MobiDB-lite"/>
    </source>
</evidence>
<dbReference type="EMBL" id="JACEIK010000055">
    <property type="protein sequence ID" value="MCD7448200.1"/>
    <property type="molecule type" value="Genomic_DNA"/>
</dbReference>